<comment type="catalytic activity">
    <reaction evidence="1">
        <text>Hydrolysis of proteins with broad specificity for peptide bonds, and a preference for a large uncharged residue in P1. Hydrolyzes peptide amides.</text>
        <dbReference type="EC" id="3.4.21.62"/>
    </reaction>
</comment>
<dbReference type="GO" id="GO:0004252">
    <property type="term" value="F:serine-type endopeptidase activity"/>
    <property type="evidence" value="ECO:0007669"/>
    <property type="project" value="UniProtKB-EC"/>
</dbReference>
<dbReference type="SUPFAM" id="SSF52743">
    <property type="entry name" value="Subtilisin-like"/>
    <property type="match status" value="1"/>
</dbReference>
<dbReference type="GO" id="GO:0006508">
    <property type="term" value="P:proteolysis"/>
    <property type="evidence" value="ECO:0007669"/>
    <property type="project" value="InterPro"/>
</dbReference>
<reference evidence="4 5" key="1">
    <citation type="journal article" date="2021" name="Sci. Rep.">
        <title>The genome of the diatom Chaetoceros tenuissimus carries an ancient integrated fragment of an extant virus.</title>
        <authorList>
            <person name="Hongo Y."/>
            <person name="Kimura K."/>
            <person name="Takaki Y."/>
            <person name="Yoshida Y."/>
            <person name="Baba S."/>
            <person name="Kobayashi G."/>
            <person name="Nagasaki K."/>
            <person name="Hano T."/>
            <person name="Tomaru Y."/>
        </authorList>
    </citation>
    <scope>NUCLEOTIDE SEQUENCE [LARGE SCALE GENOMIC DNA]</scope>
    <source>
        <strain evidence="4 5">NIES-3715</strain>
    </source>
</reference>
<name>A0AAD3CE42_9STRA</name>
<keyword evidence="5" id="KW-1185">Reference proteome</keyword>
<feature type="signal peptide" evidence="3">
    <location>
        <begin position="1"/>
        <end position="25"/>
    </location>
</feature>
<dbReference type="EMBL" id="BLLK01000019">
    <property type="protein sequence ID" value="GFH43948.1"/>
    <property type="molecule type" value="Genomic_DNA"/>
</dbReference>
<dbReference type="Gene3D" id="3.30.70.80">
    <property type="entry name" value="Peptidase S8 propeptide/proteinase inhibitor I9"/>
    <property type="match status" value="1"/>
</dbReference>
<comment type="caution">
    <text evidence="4">The sequence shown here is derived from an EMBL/GenBank/DDBJ whole genome shotgun (WGS) entry which is preliminary data.</text>
</comment>
<dbReference type="EC" id="3.4.21.62" evidence="2"/>
<evidence type="ECO:0000256" key="1">
    <source>
        <dbReference type="ARBA" id="ARBA00023529"/>
    </source>
</evidence>
<feature type="chain" id="PRO_5042104484" description="subtilisin" evidence="3">
    <location>
        <begin position="26"/>
        <end position="200"/>
    </location>
</feature>
<evidence type="ECO:0000256" key="2">
    <source>
        <dbReference type="ARBA" id="ARBA00023619"/>
    </source>
</evidence>
<organism evidence="4 5">
    <name type="scientific">Chaetoceros tenuissimus</name>
    <dbReference type="NCBI Taxonomy" id="426638"/>
    <lineage>
        <taxon>Eukaryota</taxon>
        <taxon>Sar</taxon>
        <taxon>Stramenopiles</taxon>
        <taxon>Ochrophyta</taxon>
        <taxon>Bacillariophyta</taxon>
        <taxon>Coscinodiscophyceae</taxon>
        <taxon>Chaetocerotophycidae</taxon>
        <taxon>Chaetocerotales</taxon>
        <taxon>Chaetocerotaceae</taxon>
        <taxon>Chaetoceros</taxon>
    </lineage>
</organism>
<evidence type="ECO:0000256" key="3">
    <source>
        <dbReference type="SAM" id="SignalP"/>
    </source>
</evidence>
<dbReference type="InterPro" id="IPR036852">
    <property type="entry name" value="Peptidase_S8/S53_dom_sf"/>
</dbReference>
<accession>A0AAD3CE42</accession>
<keyword evidence="3" id="KW-0732">Signal</keyword>
<evidence type="ECO:0000313" key="4">
    <source>
        <dbReference type="EMBL" id="GFH43948.1"/>
    </source>
</evidence>
<dbReference type="InterPro" id="IPR037045">
    <property type="entry name" value="S8pro/Inhibitor_I9_sf"/>
</dbReference>
<sequence>MKLSNTTFAALLLLSSASSSFLVQAINYEQRSLDILKDIYIVTFNNKEARQTFLESNFSGSLREVFSRGNSISISLTSAEYTELENNALVSNIEINQIIQIDPFAPTQIDMSQNIPDDMASINPLEVPYGINLVNALNVSDEFVGDMTVCVCDTGFDLGHPDLQIDKVDGMSFVNETWSIDGNSHGEVNSCHWHYCCYSK</sequence>
<protein>
    <recommendedName>
        <fullName evidence="2">subtilisin</fullName>
        <ecNumber evidence="2">3.4.21.62</ecNumber>
    </recommendedName>
</protein>
<dbReference type="Gene3D" id="3.40.50.200">
    <property type="entry name" value="Peptidase S8/S53 domain"/>
    <property type="match status" value="1"/>
</dbReference>
<dbReference type="AlphaFoldDB" id="A0AAD3CE42"/>
<evidence type="ECO:0000313" key="5">
    <source>
        <dbReference type="Proteomes" id="UP001054902"/>
    </source>
</evidence>
<proteinExistence type="predicted"/>
<dbReference type="Proteomes" id="UP001054902">
    <property type="component" value="Unassembled WGS sequence"/>
</dbReference>
<gene>
    <name evidence="4" type="ORF">CTEN210_00422</name>
</gene>